<dbReference type="AlphaFoldDB" id="A0A0M3T2E5"/>
<dbReference type="Pfam" id="PF02952">
    <property type="entry name" value="Fucose_iso_C"/>
    <property type="match status" value="1"/>
</dbReference>
<accession>A0A0M3T2E5</accession>
<keyword evidence="2" id="KW-0119">Carbohydrate metabolism</keyword>
<dbReference type="KEGG" id="tsn:W908_05165"/>
<sequence>MIGYLALARETFDVEFAESKFSNAKSLLLSLSPSAIGFNELITNDEDASKALTFFKSNPCDKIFLFQTTFTDAKFLLNFAQEINKPICIVSFPEPRTGGRLRLNSICGLNLGMHSLIKNSITPEFVIMESDEKVNESSFLGFISGTAEVDQLSWKEATISNNHADFDYTIDKQTIGIIGTRPEGFDTCDYDSNEVTSKLNVSLIDLELEDLFDEAKEVEADTILKTKSTVSSYLQGTEDLVQEEFDKSLSIYHGLESLKDKHNLDAFAIRCWPETFTEYGCASCGPMAMMNEKKVSCACEADVLGGISCNILNQMNDSPSLLVDIVDVDKADNSLVFWHCGLAPISMAKKGTAKSGIHSNRRKPLLHDFSLKEGEITIFRVSKARNTLQFFIMKGKVIDRPNSFSGTSGVISLGENSPQKLEEMFKGGLEHHVAFTYGDISDQLIHFGQQMNIPTYTL</sequence>
<evidence type="ECO:0000313" key="5">
    <source>
        <dbReference type="Proteomes" id="UP000068905"/>
    </source>
</evidence>
<evidence type="ECO:0000256" key="1">
    <source>
        <dbReference type="ARBA" id="ARBA00023235"/>
    </source>
</evidence>
<dbReference type="PANTHER" id="PTHR36120:SF1">
    <property type="entry name" value="L-FUCOSE ISOMERASE C-TERMINAL DOMAIN-CONTAINING PROTEIN"/>
    <property type="match status" value="1"/>
</dbReference>
<dbReference type="GO" id="GO:0005737">
    <property type="term" value="C:cytoplasm"/>
    <property type="evidence" value="ECO:0007669"/>
    <property type="project" value="InterPro"/>
</dbReference>
<gene>
    <name evidence="4" type="ORF">W908_05165</name>
</gene>
<feature type="domain" description="L-fucose isomerase C-terminal" evidence="3">
    <location>
        <begin position="372"/>
        <end position="454"/>
    </location>
</feature>
<dbReference type="OrthoDB" id="5838738at2"/>
<dbReference type="Proteomes" id="UP000068905">
    <property type="component" value="Chromosome"/>
</dbReference>
<dbReference type="PANTHER" id="PTHR36120">
    <property type="entry name" value="FUCOSE ISOMERASE"/>
    <property type="match status" value="1"/>
</dbReference>
<dbReference type="InterPro" id="IPR015888">
    <property type="entry name" value="Fuc_isomerase_C"/>
</dbReference>
<dbReference type="SUPFAM" id="SSF53743">
    <property type="entry name" value="FucI/AraA N-terminal and middle domains"/>
    <property type="match status" value="1"/>
</dbReference>
<name>A0A0M3T2E5_9GAMM</name>
<evidence type="ECO:0000256" key="2">
    <source>
        <dbReference type="ARBA" id="ARBA00023277"/>
    </source>
</evidence>
<proteinExistence type="predicted"/>
<evidence type="ECO:0000259" key="3">
    <source>
        <dbReference type="Pfam" id="PF02952"/>
    </source>
</evidence>
<dbReference type="RefSeq" id="WP_053820207.1">
    <property type="nucleotide sequence ID" value="NZ_CP006911.1"/>
</dbReference>
<dbReference type="PATRIC" id="fig|1125411.7.peg.1017"/>
<protein>
    <recommendedName>
        <fullName evidence="3">L-fucose isomerase C-terminal domain-containing protein</fullName>
    </recommendedName>
</protein>
<dbReference type="GO" id="GO:0008736">
    <property type="term" value="F:L-fucose isomerase activity"/>
    <property type="evidence" value="ECO:0007669"/>
    <property type="project" value="InterPro"/>
</dbReference>
<dbReference type="EMBL" id="CP006911">
    <property type="protein sequence ID" value="ALE02721.1"/>
    <property type="molecule type" value="Genomic_DNA"/>
</dbReference>
<organism evidence="4 5">
    <name type="scientific">Candidatus Pseudothioglobus singularis PS1</name>
    <dbReference type="NCBI Taxonomy" id="1125411"/>
    <lineage>
        <taxon>Bacteria</taxon>
        <taxon>Pseudomonadati</taxon>
        <taxon>Pseudomonadota</taxon>
        <taxon>Gammaproteobacteria</taxon>
        <taxon>Candidatus Pseudothioglobaceae</taxon>
        <taxon>Candidatus Pseudothioglobus</taxon>
    </lineage>
</organism>
<evidence type="ECO:0000313" key="4">
    <source>
        <dbReference type="EMBL" id="ALE02721.1"/>
    </source>
</evidence>
<keyword evidence="1" id="KW-0413">Isomerase</keyword>
<dbReference type="GO" id="GO:0006004">
    <property type="term" value="P:fucose metabolic process"/>
    <property type="evidence" value="ECO:0007669"/>
    <property type="project" value="InterPro"/>
</dbReference>
<dbReference type="InterPro" id="IPR009015">
    <property type="entry name" value="Fucose_isomerase_N/cen_sf"/>
</dbReference>
<keyword evidence="5" id="KW-1185">Reference proteome</keyword>
<reference evidence="4 5" key="1">
    <citation type="journal article" date="2015" name="Genome Announc.">
        <title>Genome Sequence of 'Candidatus Thioglobus singularis' Strain PS1, a Mixotroph from the SUP05 Clade of Marine Gammaproteobacteria.</title>
        <authorList>
            <person name="Marshall K.T."/>
            <person name="Morris R.M."/>
        </authorList>
    </citation>
    <scope>NUCLEOTIDE SEQUENCE [LARGE SCALE GENOMIC DNA]</scope>
    <source>
        <strain evidence="4 5">PS1</strain>
    </source>
</reference>
<dbReference type="STRING" id="1125411.W908_05165"/>